<dbReference type="PROSITE" id="PS50231">
    <property type="entry name" value="RICIN_B_LECTIN"/>
    <property type="match status" value="1"/>
</dbReference>
<dbReference type="FunFam" id="3.90.550.10:FF:000550">
    <property type="entry name" value="Polypeptide N-acetylgalactosaminyltransferase"/>
    <property type="match status" value="1"/>
</dbReference>
<dbReference type="RefSeq" id="XP_009020140.1">
    <property type="nucleotide sequence ID" value="XM_009021892.1"/>
</dbReference>
<proteinExistence type="predicted"/>
<feature type="domain" description="Glycosyltransferase 2-like" evidence="3">
    <location>
        <begin position="175"/>
        <end position="306"/>
    </location>
</feature>
<keyword evidence="2" id="KW-0472">Membrane</keyword>
<evidence type="ECO:0000259" key="3">
    <source>
        <dbReference type="Pfam" id="PF00535"/>
    </source>
</evidence>
<dbReference type="Proteomes" id="UP000015101">
    <property type="component" value="Unassembled WGS sequence"/>
</dbReference>
<dbReference type="PANTHER" id="PTHR11675">
    <property type="entry name" value="N-ACETYLGALACTOSAMINYLTRANSFERASE"/>
    <property type="match status" value="1"/>
</dbReference>
<reference evidence="4 6" key="2">
    <citation type="journal article" date="2013" name="Nature">
        <title>Insights into bilaterian evolution from three spiralian genomes.</title>
        <authorList>
            <person name="Simakov O."/>
            <person name="Marletaz F."/>
            <person name="Cho S.J."/>
            <person name="Edsinger-Gonzales E."/>
            <person name="Havlak P."/>
            <person name="Hellsten U."/>
            <person name="Kuo D.H."/>
            <person name="Larsson T."/>
            <person name="Lv J."/>
            <person name="Arendt D."/>
            <person name="Savage R."/>
            <person name="Osoegawa K."/>
            <person name="de Jong P."/>
            <person name="Grimwood J."/>
            <person name="Chapman J.A."/>
            <person name="Shapiro H."/>
            <person name="Aerts A."/>
            <person name="Otillar R.P."/>
            <person name="Terry A.Y."/>
            <person name="Boore J.L."/>
            <person name="Grigoriev I.V."/>
            <person name="Lindberg D.R."/>
            <person name="Seaver E.C."/>
            <person name="Weisblat D.A."/>
            <person name="Putnam N.H."/>
            <person name="Rokhsar D.S."/>
        </authorList>
    </citation>
    <scope>NUCLEOTIDE SEQUENCE</scope>
</reference>
<gene>
    <name evidence="5" type="primary">20204992</name>
    <name evidence="4" type="ORF">HELRODRAFT_174433</name>
</gene>
<feature type="transmembrane region" description="Helical" evidence="2">
    <location>
        <begin position="12"/>
        <end position="34"/>
    </location>
</feature>
<dbReference type="AlphaFoldDB" id="T1F843"/>
<reference evidence="6" key="1">
    <citation type="submission" date="2012-12" db="EMBL/GenBank/DDBJ databases">
        <authorList>
            <person name="Hellsten U."/>
            <person name="Grimwood J."/>
            <person name="Chapman J.A."/>
            <person name="Shapiro H."/>
            <person name="Aerts A."/>
            <person name="Otillar R.P."/>
            <person name="Terry A.Y."/>
            <person name="Boore J.L."/>
            <person name="Simakov O."/>
            <person name="Marletaz F."/>
            <person name="Cho S.-J."/>
            <person name="Edsinger-Gonzales E."/>
            <person name="Havlak P."/>
            <person name="Kuo D.-H."/>
            <person name="Larsson T."/>
            <person name="Lv J."/>
            <person name="Arendt D."/>
            <person name="Savage R."/>
            <person name="Osoegawa K."/>
            <person name="de Jong P."/>
            <person name="Lindberg D.R."/>
            <person name="Seaver E.C."/>
            <person name="Weisblat D.A."/>
            <person name="Putnam N.H."/>
            <person name="Grigoriev I.V."/>
            <person name="Rokhsar D.S."/>
        </authorList>
    </citation>
    <scope>NUCLEOTIDE SEQUENCE</scope>
</reference>
<dbReference type="InterPro" id="IPR001173">
    <property type="entry name" value="Glyco_trans_2-like"/>
</dbReference>
<dbReference type="EMBL" id="AMQM01004916">
    <property type="status" value="NOT_ANNOTATED_CDS"/>
    <property type="molecule type" value="Genomic_DNA"/>
</dbReference>
<dbReference type="HOGENOM" id="CLU_411201_0_0_1"/>
<dbReference type="STRING" id="6412.T1F843"/>
<keyword evidence="6" id="KW-1185">Reference proteome</keyword>
<evidence type="ECO:0000313" key="4">
    <source>
        <dbReference type="EMBL" id="ESO01486.1"/>
    </source>
</evidence>
<evidence type="ECO:0000256" key="1">
    <source>
        <dbReference type="ARBA" id="ARBA00023157"/>
    </source>
</evidence>
<organism evidence="5 6">
    <name type="scientific">Helobdella robusta</name>
    <name type="common">Californian leech</name>
    <dbReference type="NCBI Taxonomy" id="6412"/>
    <lineage>
        <taxon>Eukaryota</taxon>
        <taxon>Metazoa</taxon>
        <taxon>Spiralia</taxon>
        <taxon>Lophotrochozoa</taxon>
        <taxon>Annelida</taxon>
        <taxon>Clitellata</taxon>
        <taxon>Hirudinea</taxon>
        <taxon>Rhynchobdellida</taxon>
        <taxon>Glossiphoniidae</taxon>
        <taxon>Helobdella</taxon>
    </lineage>
</organism>
<dbReference type="CTD" id="20204992"/>
<keyword evidence="1" id="KW-1015">Disulfide bond</keyword>
<keyword evidence="2" id="KW-0812">Transmembrane</keyword>
<name>T1F843_HELRO</name>
<dbReference type="GO" id="GO:0006493">
    <property type="term" value="P:protein O-linked glycosylation"/>
    <property type="evidence" value="ECO:0000318"/>
    <property type="project" value="GO_Central"/>
</dbReference>
<evidence type="ECO:0000256" key="2">
    <source>
        <dbReference type="SAM" id="Phobius"/>
    </source>
</evidence>
<dbReference type="InParanoid" id="T1F843"/>
<dbReference type="PANTHER" id="PTHR11675:SF131">
    <property type="entry name" value="POLYPEPTIDE N-ACETYLGALACTOSAMINYLTRANSFERASE 9-RELATED"/>
    <property type="match status" value="1"/>
</dbReference>
<evidence type="ECO:0000313" key="5">
    <source>
        <dbReference type="EnsemblMetazoa" id="HelroP174433"/>
    </source>
</evidence>
<dbReference type="Gene3D" id="3.90.550.10">
    <property type="entry name" value="Spore Coat Polysaccharide Biosynthesis Protein SpsA, Chain A"/>
    <property type="match status" value="1"/>
</dbReference>
<accession>T1F843</accession>
<dbReference type="SUPFAM" id="SSF53448">
    <property type="entry name" value="Nucleotide-diphospho-sugar transferases"/>
    <property type="match status" value="1"/>
</dbReference>
<sequence length="668" mass="75280">MALPPSRLISIRPLGAALLILLVGGFFTITLILLTTNESIFETGMPWKDNDVNDDDGGGGGAGGVYEGRDDDDFGIHQIKNIFRSPEAHNSIKMNYVKQHKRSSSNFNHDDDNDDAHVDRYFGISIDSRVSNHPDSRPLLCTQLVYKNVIVNNHGNDKQGVSLILVYSDYQFYELKKTLSSLLVSDCIFLIGEIIVVDDASTLDHIKQEAARYFANIPPVKFMTTSGNEPLGLSRARNLAAKEAKFEILVFVDVTVVVGLGWLEPLIDPIVNGNVECFVVPHIDIISDPVGMNHRRLPDNTTYTITWSLNIRPFQFNLPTYDPEKWQPTHIAPAVRGDVFATTRTFFEKIGGYDEELDEYGGGEHVDLSLKAWFCGKGIVLATCSRVAVVNALDPVKVRSKGNRDRLIDLWFSGREVYKTAIQRLSGSSLDASFNYEREEKKEGLIASMFAAKHVRKSGECQKVLMGRYIERVAVNMVELRRDALGYGMLQTGTDRFARIIFVNNAMNNSPNSGIKIKIKLDECQPAIVTDPRVNNINNDININNNINNNIVDEYQPSIFQLTTSSLLVTKINNKDMCLTTKENAYLTFELCRDDNINSNYDDYINKQKFIYNTKDHTLINVWSNYCVMQVTDPDQSTPGDRQIAMVQPCDSYQGHDKGFMKWVFFNL</sequence>
<dbReference type="GeneID" id="20204992"/>
<keyword evidence="2" id="KW-1133">Transmembrane helix</keyword>
<dbReference type="InterPro" id="IPR029044">
    <property type="entry name" value="Nucleotide-diphossugar_trans"/>
</dbReference>
<dbReference type="KEGG" id="hro:HELRODRAFT_174433"/>
<dbReference type="EnsemblMetazoa" id="HelroT174433">
    <property type="protein sequence ID" value="HelroP174433"/>
    <property type="gene ID" value="HelroG174433"/>
</dbReference>
<dbReference type="Pfam" id="PF00535">
    <property type="entry name" value="Glycos_transf_2"/>
    <property type="match status" value="1"/>
</dbReference>
<dbReference type="OMA" id="NIVDEYQ"/>
<dbReference type="GO" id="GO:0004653">
    <property type="term" value="F:polypeptide N-acetylgalactosaminyltransferase activity"/>
    <property type="evidence" value="ECO:0000318"/>
    <property type="project" value="GO_Central"/>
</dbReference>
<reference evidence="5" key="3">
    <citation type="submission" date="2015-06" db="UniProtKB">
        <authorList>
            <consortium name="EnsemblMetazoa"/>
        </authorList>
    </citation>
    <scope>IDENTIFICATION</scope>
</reference>
<protein>
    <recommendedName>
        <fullName evidence="3">Glycosyltransferase 2-like domain-containing protein</fullName>
    </recommendedName>
</protein>
<evidence type="ECO:0000313" key="6">
    <source>
        <dbReference type="Proteomes" id="UP000015101"/>
    </source>
</evidence>
<dbReference type="eggNOG" id="KOG3736">
    <property type="taxonomic scope" value="Eukaryota"/>
</dbReference>
<dbReference type="EMBL" id="KB096743">
    <property type="protein sequence ID" value="ESO01486.1"/>
    <property type="molecule type" value="Genomic_DNA"/>
</dbReference>
<dbReference type="GO" id="GO:0005794">
    <property type="term" value="C:Golgi apparatus"/>
    <property type="evidence" value="ECO:0000318"/>
    <property type="project" value="GO_Central"/>
</dbReference>